<proteinExistence type="predicted"/>
<feature type="compositionally biased region" description="Low complexity" evidence="1">
    <location>
        <begin position="195"/>
        <end position="217"/>
    </location>
</feature>
<feature type="region of interest" description="Disordered" evidence="1">
    <location>
        <begin position="1"/>
        <end position="35"/>
    </location>
</feature>
<feature type="compositionally biased region" description="Low complexity" evidence="1">
    <location>
        <begin position="159"/>
        <end position="176"/>
    </location>
</feature>
<feature type="compositionally biased region" description="Polar residues" evidence="1">
    <location>
        <begin position="374"/>
        <end position="388"/>
    </location>
</feature>
<dbReference type="OrthoDB" id="2802795at2759"/>
<evidence type="ECO:0000313" key="2">
    <source>
        <dbReference type="EMBL" id="KAF9459294.1"/>
    </source>
</evidence>
<feature type="compositionally biased region" description="Low complexity" evidence="1">
    <location>
        <begin position="238"/>
        <end position="256"/>
    </location>
</feature>
<feature type="region of interest" description="Disordered" evidence="1">
    <location>
        <begin position="195"/>
        <end position="310"/>
    </location>
</feature>
<feature type="compositionally biased region" description="Low complexity" evidence="1">
    <location>
        <begin position="431"/>
        <end position="442"/>
    </location>
</feature>
<dbReference type="EMBL" id="MU150319">
    <property type="protein sequence ID" value="KAF9459294.1"/>
    <property type="molecule type" value="Genomic_DNA"/>
</dbReference>
<evidence type="ECO:0000256" key="1">
    <source>
        <dbReference type="SAM" id="MobiDB-lite"/>
    </source>
</evidence>
<feature type="compositionally biased region" description="Low complexity" evidence="1">
    <location>
        <begin position="389"/>
        <end position="407"/>
    </location>
</feature>
<feature type="compositionally biased region" description="Acidic residues" evidence="1">
    <location>
        <begin position="360"/>
        <end position="371"/>
    </location>
</feature>
<keyword evidence="3" id="KW-1185">Reference proteome</keyword>
<evidence type="ECO:0000313" key="3">
    <source>
        <dbReference type="Proteomes" id="UP000807353"/>
    </source>
</evidence>
<accession>A0A9P6CFS5</accession>
<feature type="compositionally biased region" description="Polar residues" evidence="1">
    <location>
        <begin position="224"/>
        <end position="237"/>
    </location>
</feature>
<feature type="region of interest" description="Disordered" evidence="1">
    <location>
        <begin position="114"/>
        <end position="176"/>
    </location>
</feature>
<feature type="compositionally biased region" description="Polar residues" evidence="1">
    <location>
        <begin position="116"/>
        <end position="128"/>
    </location>
</feature>
<feature type="compositionally biased region" description="Basic residues" evidence="1">
    <location>
        <begin position="10"/>
        <end position="23"/>
    </location>
</feature>
<gene>
    <name evidence="2" type="ORF">BDZ94DRAFT_1312495</name>
</gene>
<feature type="compositionally biased region" description="Pro residues" evidence="1">
    <location>
        <begin position="408"/>
        <end position="417"/>
    </location>
</feature>
<feature type="region of interest" description="Disordered" evidence="1">
    <location>
        <begin position="357"/>
        <end position="465"/>
    </location>
</feature>
<sequence length="465" mass="49869">MSETRSPTHACRKRGRVQARKGCLKSPIPSPGPDSAQIRKCVAFGAEGTEEVYVADVWDRTPTEPARKLTYQDILELKEIQRSLPRANQLADPVSGRPGSHFLSAVPIGLLPLLSETDSGGSQDSSNATSPITSPVTSPPPTPTGLSSNPNWLAPAPRPQARAAPQPWHPPHLAHLLPSKPAAQREKPKFAFLPLLETPPSSEPVSPFTSNPSSRSPSPEPSDTDQSQDPPTPSLTNASLDSSPLSRASSSSPEPSYFQLPPLRGNSGHYNGKPHFGVHQDEESPSSPDEGYHFHHRTHSPSPSYALAPLRLGDMGMNPELDMRRHMRSTSNKGSALLGDATPIRRQRPRNVIEINGVEIDLDDDDEDDYDFPITSTPGASSSRNFPTLSSLSESLSDSAPTTAPGSPTTPPSCPTPPDEDVPSISSSFRPSTPTLASSPPTRALKSLHSPIRFQRNKGPRPGAI</sequence>
<protein>
    <submittedName>
        <fullName evidence="2">Uncharacterized protein</fullName>
    </submittedName>
</protein>
<comment type="caution">
    <text evidence="2">The sequence shown here is derived from an EMBL/GenBank/DDBJ whole genome shotgun (WGS) entry which is preliminary data.</text>
</comment>
<dbReference type="AlphaFoldDB" id="A0A9P6CFS5"/>
<reference evidence="2" key="1">
    <citation type="submission" date="2020-11" db="EMBL/GenBank/DDBJ databases">
        <authorList>
            <consortium name="DOE Joint Genome Institute"/>
            <person name="Ahrendt S."/>
            <person name="Riley R."/>
            <person name="Andreopoulos W."/>
            <person name="Labutti K."/>
            <person name="Pangilinan J."/>
            <person name="Ruiz-Duenas F.J."/>
            <person name="Barrasa J.M."/>
            <person name="Sanchez-Garcia M."/>
            <person name="Camarero S."/>
            <person name="Miyauchi S."/>
            <person name="Serrano A."/>
            <person name="Linde D."/>
            <person name="Babiker R."/>
            <person name="Drula E."/>
            <person name="Ayuso-Fernandez I."/>
            <person name="Pacheco R."/>
            <person name="Padilla G."/>
            <person name="Ferreira P."/>
            <person name="Barriuso J."/>
            <person name="Kellner H."/>
            <person name="Castanera R."/>
            <person name="Alfaro M."/>
            <person name="Ramirez L."/>
            <person name="Pisabarro A.G."/>
            <person name="Kuo A."/>
            <person name="Tritt A."/>
            <person name="Lipzen A."/>
            <person name="He G."/>
            <person name="Yan M."/>
            <person name="Ng V."/>
            <person name="Cullen D."/>
            <person name="Martin F."/>
            <person name="Rosso M.-N."/>
            <person name="Henrissat B."/>
            <person name="Hibbett D."/>
            <person name="Martinez A.T."/>
            <person name="Grigoriev I.V."/>
        </authorList>
    </citation>
    <scope>NUCLEOTIDE SEQUENCE</scope>
    <source>
        <strain evidence="2">CBS 247.69</strain>
    </source>
</reference>
<dbReference type="Proteomes" id="UP000807353">
    <property type="component" value="Unassembled WGS sequence"/>
</dbReference>
<name>A0A9P6CFS5_9AGAR</name>
<organism evidence="2 3">
    <name type="scientific">Collybia nuda</name>
    <dbReference type="NCBI Taxonomy" id="64659"/>
    <lineage>
        <taxon>Eukaryota</taxon>
        <taxon>Fungi</taxon>
        <taxon>Dikarya</taxon>
        <taxon>Basidiomycota</taxon>
        <taxon>Agaricomycotina</taxon>
        <taxon>Agaricomycetes</taxon>
        <taxon>Agaricomycetidae</taxon>
        <taxon>Agaricales</taxon>
        <taxon>Tricholomatineae</taxon>
        <taxon>Clitocybaceae</taxon>
        <taxon>Collybia</taxon>
    </lineage>
</organism>